<evidence type="ECO:0000256" key="5">
    <source>
        <dbReference type="ARBA" id="ARBA00022771"/>
    </source>
</evidence>
<dbReference type="EC" id="2.3.2.27" evidence="2"/>
<keyword evidence="3" id="KW-0808">Transferase</keyword>
<evidence type="ECO:0000313" key="11">
    <source>
        <dbReference type="Proteomes" id="UP000087766"/>
    </source>
</evidence>
<keyword evidence="7" id="KW-0862">Zinc</keyword>
<reference evidence="12" key="2">
    <citation type="submission" date="2025-08" db="UniProtKB">
        <authorList>
            <consortium name="RefSeq"/>
        </authorList>
    </citation>
    <scope>IDENTIFICATION</scope>
    <source>
        <tissue evidence="12">Leaf</tissue>
    </source>
</reference>
<keyword evidence="5 8" id="KW-0863">Zinc-finger</keyword>
<accession>A0A3Q0F2F4</accession>
<feature type="compositionally biased region" description="Low complexity" evidence="9">
    <location>
        <begin position="366"/>
        <end position="376"/>
    </location>
</feature>
<feature type="compositionally biased region" description="Polar residues" evidence="9">
    <location>
        <begin position="282"/>
        <end position="295"/>
    </location>
</feature>
<dbReference type="PANTHER" id="PTHR22937">
    <property type="entry name" value="E3 UBIQUITIN-PROTEIN LIGASE RNF165"/>
    <property type="match status" value="1"/>
</dbReference>
<evidence type="ECO:0000256" key="3">
    <source>
        <dbReference type="ARBA" id="ARBA00022679"/>
    </source>
</evidence>
<evidence type="ECO:0000256" key="7">
    <source>
        <dbReference type="ARBA" id="ARBA00022833"/>
    </source>
</evidence>
<feature type="region of interest" description="Disordered" evidence="9">
    <location>
        <begin position="82"/>
        <end position="220"/>
    </location>
</feature>
<evidence type="ECO:0000256" key="4">
    <source>
        <dbReference type="ARBA" id="ARBA00022723"/>
    </source>
</evidence>
<evidence type="ECO:0000256" key="8">
    <source>
        <dbReference type="PROSITE-ProRule" id="PRU00175"/>
    </source>
</evidence>
<dbReference type="OrthoDB" id="8062037at2759"/>
<dbReference type="SMART" id="SM00184">
    <property type="entry name" value="RING"/>
    <property type="match status" value="1"/>
</dbReference>
<reference evidence="11" key="1">
    <citation type="journal article" date="2014" name="Nat. Commun.">
        <title>Genome sequence of mungbean and insights into evolution within Vigna species.</title>
        <authorList>
            <person name="Kang Y.J."/>
            <person name="Kim S.K."/>
            <person name="Kim M.Y."/>
            <person name="Lestari P."/>
            <person name="Kim K.H."/>
            <person name="Ha B.K."/>
            <person name="Jun T.H."/>
            <person name="Hwang W.J."/>
            <person name="Lee T."/>
            <person name="Lee J."/>
            <person name="Shim S."/>
            <person name="Yoon M.Y."/>
            <person name="Jang Y.E."/>
            <person name="Han K.S."/>
            <person name="Taeprayoon P."/>
            <person name="Yoon N."/>
            <person name="Somta P."/>
            <person name="Tanya P."/>
            <person name="Kim K.S."/>
            <person name="Gwag J.G."/>
            <person name="Moon J.K."/>
            <person name="Lee Y.H."/>
            <person name="Park B.S."/>
            <person name="Bombarely A."/>
            <person name="Doyle J.J."/>
            <person name="Jackson S.A."/>
            <person name="Schafleitner R."/>
            <person name="Srinives P."/>
            <person name="Varshney R.K."/>
            <person name="Lee S.H."/>
        </authorList>
    </citation>
    <scope>NUCLEOTIDE SEQUENCE [LARGE SCALE GENOMIC DNA]</scope>
    <source>
        <strain evidence="11">cv. VC1973A</strain>
    </source>
</reference>
<dbReference type="Gene3D" id="3.30.40.10">
    <property type="entry name" value="Zinc/RING finger domain, C3HC4 (zinc finger)"/>
    <property type="match status" value="1"/>
</dbReference>
<gene>
    <name evidence="12" type="primary">LOC106762992</name>
</gene>
<sequence>MLSASALDHSHTPERKNITTNTTNTNSSSRKRFGGNKQLMDECSGRRGVDGVAVPRKGMTHVFRDTANTRERTGQVCSKLGCSSRANIPKVAQVRSSEKGKSVRPLFQSSSTSKEEIGSSSRSTSNPAKRTTEPQKILSSQFEADSPESSSVQDEPESSELIPPSEEIQRGPKSRGGSSDSSNVRLMEVGSSSSVSNTRSQRNLNQRPGLRGQEIKNPGHAVSSRYGLRNIRCNTISDVIPSGCSSSDSSHNRRKDTIKKRDGEGESSSTVRGKNIIGSSLEGRNSGSRNGISISDSRRTRNTLSHRNSSLAPVRTQRSLSGHARGRLSSQGNENPLATSEFQHSGDVNPHGISCQISVENPLTCSSSCDSPGNSSEDLPLSPPAEDDITDSLNGDSFWHYSMSSIEGVVLALERIEQGGELTREQILMFGTDIYENGLNFYDHHRDMRLDIDNMSYEELLALEERMGTVSTALSEEALAESLKRSIYQSPPTHDTHKNCNEDKDDIKCCICQEEYVTGDEVGDLPCKHRFHVDCIQEWMGLKNWCPICKLSAALSNNSSSPH</sequence>
<dbReference type="FunFam" id="3.30.40.10:FF:000504">
    <property type="entry name" value="E3 ubiquitin-protein ligase arkadia"/>
    <property type="match status" value="1"/>
</dbReference>
<feature type="region of interest" description="Disordered" evidence="9">
    <location>
        <begin position="364"/>
        <end position="387"/>
    </location>
</feature>
<evidence type="ECO:0000256" key="2">
    <source>
        <dbReference type="ARBA" id="ARBA00012483"/>
    </source>
</evidence>
<dbReference type="PROSITE" id="PS50089">
    <property type="entry name" value="ZF_RING_2"/>
    <property type="match status" value="1"/>
</dbReference>
<dbReference type="Proteomes" id="UP000087766">
    <property type="component" value="Chromosome 6"/>
</dbReference>
<keyword evidence="11" id="KW-1185">Reference proteome</keyword>
<dbReference type="PANTHER" id="PTHR22937:SF136">
    <property type="entry name" value="RING-TYPE E3 UBIQUITIN TRANSFERASE"/>
    <property type="match status" value="1"/>
</dbReference>
<dbReference type="RefSeq" id="XP_022638128.1">
    <property type="nucleotide sequence ID" value="XM_022782407.1"/>
</dbReference>
<comment type="catalytic activity">
    <reaction evidence="1">
        <text>S-ubiquitinyl-[E2 ubiquitin-conjugating enzyme]-L-cysteine + [acceptor protein]-L-lysine = [E2 ubiquitin-conjugating enzyme]-L-cysteine + N(6)-ubiquitinyl-[acceptor protein]-L-lysine.</text>
        <dbReference type="EC" id="2.3.2.27"/>
    </reaction>
</comment>
<evidence type="ECO:0000256" key="1">
    <source>
        <dbReference type="ARBA" id="ARBA00000900"/>
    </source>
</evidence>
<evidence type="ECO:0000313" key="12">
    <source>
        <dbReference type="RefSeq" id="XP_022638128.1"/>
    </source>
</evidence>
<dbReference type="GO" id="GO:0008270">
    <property type="term" value="F:zinc ion binding"/>
    <property type="evidence" value="ECO:0007669"/>
    <property type="project" value="UniProtKB-KW"/>
</dbReference>
<dbReference type="AlphaFoldDB" id="A0A3Q0F2F4"/>
<dbReference type="Pfam" id="PF13639">
    <property type="entry name" value="zf-RING_2"/>
    <property type="match status" value="1"/>
</dbReference>
<feature type="compositionally biased region" description="Polar residues" evidence="9">
    <location>
        <begin position="237"/>
        <end position="249"/>
    </location>
</feature>
<evidence type="ECO:0000256" key="6">
    <source>
        <dbReference type="ARBA" id="ARBA00022786"/>
    </source>
</evidence>
<feature type="domain" description="RING-type" evidence="10">
    <location>
        <begin position="509"/>
        <end position="550"/>
    </location>
</feature>
<feature type="compositionally biased region" description="Polar residues" evidence="9">
    <location>
        <begin position="197"/>
        <end position="206"/>
    </location>
</feature>
<dbReference type="SUPFAM" id="SSF57850">
    <property type="entry name" value="RING/U-box"/>
    <property type="match status" value="1"/>
</dbReference>
<keyword evidence="6" id="KW-0833">Ubl conjugation pathway</keyword>
<evidence type="ECO:0000259" key="10">
    <source>
        <dbReference type="PROSITE" id="PS50089"/>
    </source>
</evidence>
<dbReference type="GO" id="GO:0061630">
    <property type="term" value="F:ubiquitin protein ligase activity"/>
    <property type="evidence" value="ECO:0007669"/>
    <property type="project" value="UniProtKB-EC"/>
</dbReference>
<feature type="compositionally biased region" description="Polar residues" evidence="9">
    <location>
        <begin position="328"/>
        <end position="343"/>
    </location>
</feature>
<dbReference type="GeneID" id="106762992"/>
<dbReference type="InterPro" id="IPR001841">
    <property type="entry name" value="Znf_RING"/>
</dbReference>
<feature type="region of interest" description="Disordered" evidence="9">
    <location>
        <begin position="1"/>
        <end position="52"/>
    </location>
</feature>
<feature type="compositionally biased region" description="Polar residues" evidence="9">
    <location>
        <begin position="302"/>
        <end position="320"/>
    </location>
</feature>
<evidence type="ECO:0000256" key="9">
    <source>
        <dbReference type="SAM" id="MobiDB-lite"/>
    </source>
</evidence>
<dbReference type="InterPro" id="IPR013083">
    <property type="entry name" value="Znf_RING/FYVE/PHD"/>
</dbReference>
<feature type="compositionally biased region" description="Polar residues" evidence="9">
    <location>
        <begin position="137"/>
        <end position="153"/>
    </location>
</feature>
<feature type="region of interest" description="Disordered" evidence="9">
    <location>
        <begin position="237"/>
        <end position="345"/>
    </location>
</feature>
<feature type="compositionally biased region" description="Basic and acidic residues" evidence="9">
    <location>
        <begin position="8"/>
        <end position="17"/>
    </location>
</feature>
<feature type="compositionally biased region" description="Low complexity" evidence="9">
    <location>
        <begin position="19"/>
        <end position="28"/>
    </location>
</feature>
<protein>
    <recommendedName>
        <fullName evidence="2">RING-type E3 ubiquitin transferase</fullName>
        <ecNumber evidence="2">2.3.2.27</ecNumber>
    </recommendedName>
</protein>
<organism evidence="11 12">
    <name type="scientific">Vigna radiata var. radiata</name>
    <name type="common">Mung bean</name>
    <name type="synonym">Phaseolus aureus</name>
    <dbReference type="NCBI Taxonomy" id="3916"/>
    <lineage>
        <taxon>Eukaryota</taxon>
        <taxon>Viridiplantae</taxon>
        <taxon>Streptophyta</taxon>
        <taxon>Embryophyta</taxon>
        <taxon>Tracheophyta</taxon>
        <taxon>Spermatophyta</taxon>
        <taxon>Magnoliopsida</taxon>
        <taxon>eudicotyledons</taxon>
        <taxon>Gunneridae</taxon>
        <taxon>Pentapetalae</taxon>
        <taxon>rosids</taxon>
        <taxon>fabids</taxon>
        <taxon>Fabales</taxon>
        <taxon>Fabaceae</taxon>
        <taxon>Papilionoideae</taxon>
        <taxon>50 kb inversion clade</taxon>
        <taxon>NPAAA clade</taxon>
        <taxon>indigoferoid/millettioid clade</taxon>
        <taxon>Phaseoleae</taxon>
        <taxon>Vigna</taxon>
    </lineage>
</organism>
<name>A0A3Q0F2F4_VIGRR</name>
<proteinExistence type="predicted"/>
<feature type="compositionally biased region" description="Basic and acidic residues" evidence="9">
    <location>
        <begin position="39"/>
        <end position="49"/>
    </location>
</feature>
<keyword evidence="4" id="KW-0479">Metal-binding</keyword>
<dbReference type="InterPro" id="IPR045191">
    <property type="entry name" value="MBR1/2-like"/>
</dbReference>